<name>A0A1T5KGR2_9MICO</name>
<evidence type="ECO:0000259" key="2">
    <source>
        <dbReference type="Pfam" id="PF03703"/>
    </source>
</evidence>
<evidence type="ECO:0000313" key="4">
    <source>
        <dbReference type="Proteomes" id="UP000190857"/>
    </source>
</evidence>
<dbReference type="EMBL" id="FUZP01000002">
    <property type="protein sequence ID" value="SKC62669.1"/>
    <property type="molecule type" value="Genomic_DNA"/>
</dbReference>
<dbReference type="Proteomes" id="UP000190857">
    <property type="component" value="Unassembled WGS sequence"/>
</dbReference>
<organism evidence="3 4">
    <name type="scientific">Okibacterium fritillariae</name>
    <dbReference type="NCBI Taxonomy" id="123320"/>
    <lineage>
        <taxon>Bacteria</taxon>
        <taxon>Bacillati</taxon>
        <taxon>Actinomycetota</taxon>
        <taxon>Actinomycetes</taxon>
        <taxon>Micrococcales</taxon>
        <taxon>Microbacteriaceae</taxon>
        <taxon>Okibacterium</taxon>
    </lineage>
</organism>
<dbReference type="STRING" id="123320.SAMN06309945_2202"/>
<feature type="transmembrane region" description="Helical" evidence="1">
    <location>
        <begin position="64"/>
        <end position="87"/>
    </location>
</feature>
<proteinExistence type="predicted"/>
<dbReference type="AlphaFoldDB" id="A0A1T5KGR2"/>
<evidence type="ECO:0000313" key="3">
    <source>
        <dbReference type="EMBL" id="SKC62669.1"/>
    </source>
</evidence>
<dbReference type="InterPro" id="IPR005182">
    <property type="entry name" value="YdbS-like_PH"/>
</dbReference>
<sequence length="192" mass="21192">MAQQQTNTETSAFDVLSRPVVPTERVVARLRPHGRRLLWPALALILGSGAAAYAFGLFTETWQMWTIAGLLAAWVLLAVLLPYALWLNRRYIITTRRVISRRGFFVRERTEIFHGRGYSTALRRGPLQSMFRSGTLVLTSGIDKPLVLADVPRADLVSEALNELVERSQTAGASLRSSAGSIVPPRPPLPGS</sequence>
<feature type="transmembrane region" description="Helical" evidence="1">
    <location>
        <begin position="37"/>
        <end position="58"/>
    </location>
</feature>
<keyword evidence="1" id="KW-0472">Membrane</keyword>
<evidence type="ECO:0000256" key="1">
    <source>
        <dbReference type="SAM" id="Phobius"/>
    </source>
</evidence>
<accession>A0A1T5KGR2</accession>
<protein>
    <submittedName>
        <fullName evidence="3">Membrane protein YdbS, contains bPH2 (Pleckstrin homology) domain</fullName>
    </submittedName>
</protein>
<gene>
    <name evidence="3" type="ORF">SAMN06309945_2202</name>
</gene>
<dbReference type="RefSeq" id="WP_079728255.1">
    <property type="nucleotide sequence ID" value="NZ_FUZP01000002.1"/>
</dbReference>
<keyword evidence="1" id="KW-1133">Transmembrane helix</keyword>
<keyword evidence="4" id="KW-1185">Reference proteome</keyword>
<dbReference type="OrthoDB" id="4990503at2"/>
<feature type="domain" description="YdbS-like PH" evidence="2">
    <location>
        <begin position="86"/>
        <end position="155"/>
    </location>
</feature>
<keyword evidence="1" id="KW-0812">Transmembrane</keyword>
<dbReference type="Pfam" id="PF03703">
    <property type="entry name" value="bPH_2"/>
    <property type="match status" value="1"/>
</dbReference>
<reference evidence="3 4" key="1">
    <citation type="submission" date="2017-02" db="EMBL/GenBank/DDBJ databases">
        <authorList>
            <person name="Peterson S.W."/>
        </authorList>
    </citation>
    <scope>NUCLEOTIDE SEQUENCE [LARGE SCALE GENOMIC DNA]</scope>
    <source>
        <strain evidence="3 4">VKM Ac-2059</strain>
    </source>
</reference>